<dbReference type="InterPro" id="IPR025711">
    <property type="entry name" value="PepSY"/>
</dbReference>
<dbReference type="Proteomes" id="UP000300879">
    <property type="component" value="Chromosome"/>
</dbReference>
<dbReference type="KEGG" id="palo:E6C60_1680"/>
<feature type="transmembrane region" description="Helical" evidence="1">
    <location>
        <begin position="221"/>
        <end position="241"/>
    </location>
</feature>
<accession>A0A4P8XJ44</accession>
<protein>
    <recommendedName>
        <fullName evidence="2">PepSY domain-containing protein</fullName>
    </recommendedName>
</protein>
<dbReference type="EMBL" id="CP040396">
    <property type="protein sequence ID" value="QCT02395.1"/>
    <property type="molecule type" value="Genomic_DNA"/>
</dbReference>
<reference evidence="3 4" key="1">
    <citation type="submission" date="2019-05" db="EMBL/GenBank/DDBJ databases">
        <authorList>
            <person name="Chen C."/>
        </authorList>
    </citation>
    <scope>NUCLEOTIDE SEQUENCE [LARGE SCALE GENOMIC DNA]</scope>
    <source>
        <strain evidence="3 4">HB172198</strain>
    </source>
</reference>
<feature type="transmembrane region" description="Helical" evidence="1">
    <location>
        <begin position="389"/>
        <end position="409"/>
    </location>
</feature>
<evidence type="ECO:0000313" key="4">
    <source>
        <dbReference type="Proteomes" id="UP000300879"/>
    </source>
</evidence>
<dbReference type="PANTHER" id="PTHR34219:SF1">
    <property type="entry name" value="PEPSY DOMAIN-CONTAINING PROTEIN"/>
    <property type="match status" value="1"/>
</dbReference>
<gene>
    <name evidence="3" type="ORF">E6C60_1680</name>
</gene>
<dbReference type="InterPro" id="IPR005625">
    <property type="entry name" value="PepSY-ass_TM"/>
</dbReference>
<keyword evidence="4" id="KW-1185">Reference proteome</keyword>
<feature type="transmembrane region" description="Helical" evidence="1">
    <location>
        <begin position="169"/>
        <end position="189"/>
    </location>
</feature>
<evidence type="ECO:0000256" key="1">
    <source>
        <dbReference type="SAM" id="Phobius"/>
    </source>
</evidence>
<dbReference type="Pfam" id="PF03413">
    <property type="entry name" value="PepSY"/>
    <property type="match status" value="1"/>
</dbReference>
<keyword evidence="1" id="KW-1133">Transmembrane helix</keyword>
<feature type="transmembrane region" description="Helical" evidence="1">
    <location>
        <begin position="432"/>
        <end position="461"/>
    </location>
</feature>
<dbReference type="Pfam" id="PF03929">
    <property type="entry name" value="PepSY_TM"/>
    <property type="match status" value="1"/>
</dbReference>
<evidence type="ECO:0000313" key="3">
    <source>
        <dbReference type="EMBL" id="QCT02395.1"/>
    </source>
</evidence>
<name>A0A4P8XJ44_9BACL</name>
<dbReference type="AlphaFoldDB" id="A0A4P8XJ44"/>
<keyword evidence="1" id="KW-0812">Transmembrane</keyword>
<feature type="domain" description="PepSY" evidence="2">
    <location>
        <begin position="301"/>
        <end position="356"/>
    </location>
</feature>
<evidence type="ECO:0000259" key="2">
    <source>
        <dbReference type="Pfam" id="PF03413"/>
    </source>
</evidence>
<sequence>MKRMEYNNPSSSSSPASKTVASSAAKRTPYLYQAVWRWHFYAGILIAPFLVILAFSGAVYLFKPQIEGYLYRDLLQIQQPASPRLSADELLDYVKREYPGTAITSFTFSDDSKAAVKMSAIRSGTMSTMYANPYTAEITGILDNDKTFTSYFKKLHSQLLIGGTWANRLVELAACWAVILVITGLYLWWPRSKSAVWGTLLPRLSKPGSRRFWRDLHAVPAFWLSICMLILIATGLPWSGVLGGQISKLANATHTSYPPYAFSFMGKPESVTVTKEIAEHVPWATENLPVPASAAGRYLPLALQEVRDIADKQRIELPYTISLPQGETGVYTISSAHTRPVHNATLHIDQYSGAVLTDVRFADYGILGKAITLGIALHEGRLFGWVNQLLGLITCIGIVLIAVSSYVMWRKRKPQGRLGAPGRPEDRRTTRVLLLIMMLLGLLMPLVGLSLIIVLLLDLLIIRRIPSLKHWFSA</sequence>
<proteinExistence type="predicted"/>
<organism evidence="3 4">
    <name type="scientific">Paenibacillus algicola</name>
    <dbReference type="NCBI Taxonomy" id="2565926"/>
    <lineage>
        <taxon>Bacteria</taxon>
        <taxon>Bacillati</taxon>
        <taxon>Bacillota</taxon>
        <taxon>Bacilli</taxon>
        <taxon>Bacillales</taxon>
        <taxon>Paenibacillaceae</taxon>
        <taxon>Paenibacillus</taxon>
    </lineage>
</organism>
<keyword evidence="1" id="KW-0472">Membrane</keyword>
<feature type="transmembrane region" description="Helical" evidence="1">
    <location>
        <begin position="38"/>
        <end position="62"/>
    </location>
</feature>
<dbReference type="PANTHER" id="PTHR34219">
    <property type="entry name" value="IRON-REGULATED INNER MEMBRANE PROTEIN-RELATED"/>
    <property type="match status" value="1"/>
</dbReference>